<dbReference type="InterPro" id="IPR002347">
    <property type="entry name" value="SDR_fam"/>
</dbReference>
<reference evidence="3 4" key="1">
    <citation type="submission" date="2019-03" db="EMBL/GenBank/DDBJ databases">
        <title>Genomic Encyclopedia of Type Strains, Phase IV (KMG-IV): sequencing the most valuable type-strain genomes for metagenomic binning, comparative biology and taxonomic classification.</title>
        <authorList>
            <person name="Goeker M."/>
        </authorList>
    </citation>
    <scope>NUCLEOTIDE SEQUENCE [LARGE SCALE GENOMIC DNA]</scope>
    <source>
        <strain evidence="3 4">DSM 24830</strain>
    </source>
</reference>
<comment type="similarity">
    <text evidence="1">Belongs to the short-chain dehydrogenases/reductases (SDR) family.</text>
</comment>
<evidence type="ECO:0000256" key="2">
    <source>
        <dbReference type="ARBA" id="ARBA00023002"/>
    </source>
</evidence>
<accession>A0A4R1EUE1</accession>
<dbReference type="SUPFAM" id="SSF51735">
    <property type="entry name" value="NAD(P)-binding Rossmann-fold domains"/>
    <property type="match status" value="1"/>
</dbReference>
<evidence type="ECO:0000313" key="3">
    <source>
        <dbReference type="EMBL" id="TCJ85297.1"/>
    </source>
</evidence>
<dbReference type="PANTHER" id="PTHR43639:SF1">
    <property type="entry name" value="SHORT-CHAIN DEHYDROGENASE_REDUCTASE FAMILY PROTEIN"/>
    <property type="match status" value="1"/>
</dbReference>
<dbReference type="GO" id="GO:0016491">
    <property type="term" value="F:oxidoreductase activity"/>
    <property type="evidence" value="ECO:0007669"/>
    <property type="project" value="UniProtKB-KW"/>
</dbReference>
<sequence>MTMQLLQGKVALVTGSARRIGAVTVRALHQQGATVVVHYRNSANDAKALCDELNAMRENSCLMQQAELADIDSLQSMIDQIISKTGRLDILINNASSFYPTKVGEIKESDWDNLMASNLKAPLFLSQAATPHLKKVQGCIVNMVDIHSERPLKDHPVYCSAKAGLAMLTKSLAKELGPDIRVNGVSPGAILWPEDDDDSPEMKAQHQSILDKTSLNKTGSAEDIANTIMFLVTQADYITGHIIPVDGGRLLNQ</sequence>
<dbReference type="Gene3D" id="3.40.50.720">
    <property type="entry name" value="NAD(P)-binding Rossmann-like Domain"/>
    <property type="match status" value="1"/>
</dbReference>
<keyword evidence="4" id="KW-1185">Reference proteome</keyword>
<dbReference type="PROSITE" id="PS00061">
    <property type="entry name" value="ADH_SHORT"/>
    <property type="match status" value="1"/>
</dbReference>
<dbReference type="Proteomes" id="UP000294887">
    <property type="component" value="Unassembled WGS sequence"/>
</dbReference>
<dbReference type="PRINTS" id="PR00081">
    <property type="entry name" value="GDHRDH"/>
</dbReference>
<dbReference type="PANTHER" id="PTHR43639">
    <property type="entry name" value="OXIDOREDUCTASE, SHORT-CHAIN DEHYDROGENASE/REDUCTASE FAMILY (AFU_ORTHOLOGUE AFUA_5G02870)"/>
    <property type="match status" value="1"/>
</dbReference>
<evidence type="ECO:0000256" key="1">
    <source>
        <dbReference type="ARBA" id="ARBA00006484"/>
    </source>
</evidence>
<proteinExistence type="inferred from homology"/>
<dbReference type="EMBL" id="SMFQ01000004">
    <property type="protein sequence ID" value="TCJ85297.1"/>
    <property type="molecule type" value="Genomic_DNA"/>
</dbReference>
<dbReference type="InterPro" id="IPR020904">
    <property type="entry name" value="Sc_DH/Rdtase_CS"/>
</dbReference>
<gene>
    <name evidence="3" type="ORF">EV695_3267</name>
</gene>
<dbReference type="PRINTS" id="PR00080">
    <property type="entry name" value="SDRFAMILY"/>
</dbReference>
<dbReference type="FunFam" id="3.40.50.720:FF:000084">
    <property type="entry name" value="Short-chain dehydrogenase reductase"/>
    <property type="match status" value="1"/>
</dbReference>
<protein>
    <submittedName>
        <fullName evidence="3">Pteridine reductase</fullName>
    </submittedName>
</protein>
<evidence type="ECO:0000313" key="4">
    <source>
        <dbReference type="Proteomes" id="UP000294887"/>
    </source>
</evidence>
<comment type="caution">
    <text evidence="3">The sequence shown here is derived from an EMBL/GenBank/DDBJ whole genome shotgun (WGS) entry which is preliminary data.</text>
</comment>
<name>A0A4R1EUE1_9GAMM</name>
<dbReference type="InterPro" id="IPR036291">
    <property type="entry name" value="NAD(P)-bd_dom_sf"/>
</dbReference>
<dbReference type="NCBIfam" id="NF006598">
    <property type="entry name" value="PRK09135.1"/>
    <property type="match status" value="1"/>
</dbReference>
<dbReference type="AlphaFoldDB" id="A0A4R1EUE1"/>
<dbReference type="CDD" id="cd05357">
    <property type="entry name" value="PR_SDR_c"/>
    <property type="match status" value="1"/>
</dbReference>
<organism evidence="3 4">
    <name type="scientific">Cocleimonas flava</name>
    <dbReference type="NCBI Taxonomy" id="634765"/>
    <lineage>
        <taxon>Bacteria</taxon>
        <taxon>Pseudomonadati</taxon>
        <taxon>Pseudomonadota</taxon>
        <taxon>Gammaproteobacteria</taxon>
        <taxon>Thiotrichales</taxon>
        <taxon>Thiotrichaceae</taxon>
        <taxon>Cocleimonas</taxon>
    </lineage>
</organism>
<dbReference type="Pfam" id="PF13561">
    <property type="entry name" value="adh_short_C2"/>
    <property type="match status" value="1"/>
</dbReference>
<keyword evidence="2" id="KW-0560">Oxidoreductase</keyword>